<dbReference type="GO" id="GO:0005886">
    <property type="term" value="C:plasma membrane"/>
    <property type="evidence" value="ECO:0007669"/>
    <property type="project" value="TreeGrafter"/>
</dbReference>
<keyword evidence="9" id="KW-1185">Reference proteome</keyword>
<dbReference type="PROSITE" id="PS00455">
    <property type="entry name" value="AMP_BINDING"/>
    <property type="match status" value="1"/>
</dbReference>
<evidence type="ECO:0000256" key="3">
    <source>
        <dbReference type="ARBA" id="ARBA00022553"/>
    </source>
</evidence>
<evidence type="ECO:0000256" key="2">
    <source>
        <dbReference type="ARBA" id="ARBA00022450"/>
    </source>
</evidence>
<organism evidence="8 9">
    <name type="scientific">Crossiella cryophila</name>
    <dbReference type="NCBI Taxonomy" id="43355"/>
    <lineage>
        <taxon>Bacteria</taxon>
        <taxon>Bacillati</taxon>
        <taxon>Actinomycetota</taxon>
        <taxon>Actinomycetes</taxon>
        <taxon>Pseudonocardiales</taxon>
        <taxon>Pseudonocardiaceae</taxon>
        <taxon>Crossiella</taxon>
    </lineage>
</organism>
<dbReference type="GO" id="GO:0071766">
    <property type="term" value="P:Actinobacterium-type cell wall biogenesis"/>
    <property type="evidence" value="ECO:0007669"/>
    <property type="project" value="UniProtKB-ARBA"/>
</dbReference>
<dbReference type="InterPro" id="IPR020845">
    <property type="entry name" value="AMP-binding_CS"/>
</dbReference>
<dbReference type="EMBL" id="JACHMH010000001">
    <property type="protein sequence ID" value="MBB4678429.1"/>
    <property type="molecule type" value="Genomic_DNA"/>
</dbReference>
<dbReference type="SMART" id="SM00823">
    <property type="entry name" value="PKS_PP"/>
    <property type="match status" value="1"/>
</dbReference>
<comment type="caution">
    <text evidence="8">The sequence shown here is derived from an EMBL/GenBank/DDBJ whole genome shotgun (WGS) entry which is preliminary data.</text>
</comment>
<dbReference type="PANTHER" id="PTHR22754">
    <property type="entry name" value="DISCO-INTERACTING PROTEIN 2 DIP2 -RELATED"/>
    <property type="match status" value="1"/>
</dbReference>
<dbReference type="CDD" id="cd05931">
    <property type="entry name" value="FAAL"/>
    <property type="match status" value="1"/>
</dbReference>
<keyword evidence="2" id="KW-0596">Phosphopantetheine</keyword>
<dbReference type="InterPro" id="IPR009081">
    <property type="entry name" value="PP-bd_ACP"/>
</dbReference>
<dbReference type="PROSITE" id="PS50075">
    <property type="entry name" value="CARRIER"/>
    <property type="match status" value="1"/>
</dbReference>
<dbReference type="InterPro" id="IPR042099">
    <property type="entry name" value="ANL_N_sf"/>
</dbReference>
<proteinExistence type="inferred from homology"/>
<dbReference type="PANTHER" id="PTHR22754:SF32">
    <property type="entry name" value="DISCO-INTERACTING PROTEIN 2"/>
    <property type="match status" value="1"/>
</dbReference>
<keyword evidence="3" id="KW-0597">Phosphoprotein</keyword>
<evidence type="ECO:0000256" key="4">
    <source>
        <dbReference type="ARBA" id="ARBA00022598"/>
    </source>
</evidence>
<dbReference type="FunFam" id="3.40.50.12780:FF:000013">
    <property type="entry name" value="Long-chain-fatty-acid--AMP ligase FadD32"/>
    <property type="match status" value="1"/>
</dbReference>
<evidence type="ECO:0000256" key="6">
    <source>
        <dbReference type="ARBA" id="ARBA00023098"/>
    </source>
</evidence>
<dbReference type="Gene3D" id="3.30.300.30">
    <property type="match status" value="1"/>
</dbReference>
<dbReference type="GO" id="GO:0070566">
    <property type="term" value="F:adenylyltransferase activity"/>
    <property type="evidence" value="ECO:0007669"/>
    <property type="project" value="TreeGrafter"/>
</dbReference>
<dbReference type="PROSITE" id="PS00012">
    <property type="entry name" value="PHOSPHOPANTETHEINE"/>
    <property type="match status" value="1"/>
</dbReference>
<dbReference type="InterPro" id="IPR045851">
    <property type="entry name" value="AMP-bd_C_sf"/>
</dbReference>
<dbReference type="GO" id="GO:0016874">
    <property type="term" value="F:ligase activity"/>
    <property type="evidence" value="ECO:0007669"/>
    <property type="project" value="UniProtKB-KW"/>
</dbReference>
<dbReference type="GO" id="GO:0031177">
    <property type="term" value="F:phosphopantetheine binding"/>
    <property type="evidence" value="ECO:0007669"/>
    <property type="project" value="InterPro"/>
</dbReference>
<dbReference type="InterPro" id="IPR000873">
    <property type="entry name" value="AMP-dep_synth/lig_dom"/>
</dbReference>
<evidence type="ECO:0000256" key="1">
    <source>
        <dbReference type="ARBA" id="ARBA00006432"/>
    </source>
</evidence>
<evidence type="ECO:0000313" key="8">
    <source>
        <dbReference type="EMBL" id="MBB4678429.1"/>
    </source>
</evidence>
<dbReference type="InterPro" id="IPR006162">
    <property type="entry name" value="Ppantetheine_attach_site"/>
</dbReference>
<dbReference type="Gene3D" id="3.40.50.12780">
    <property type="entry name" value="N-terminal domain of ligase-like"/>
    <property type="match status" value="1"/>
</dbReference>
<feature type="domain" description="Carrier" evidence="7">
    <location>
        <begin position="551"/>
        <end position="628"/>
    </location>
</feature>
<dbReference type="InterPro" id="IPR040097">
    <property type="entry name" value="FAAL/FAAC"/>
</dbReference>
<name>A0A7W7FWZ9_9PSEU</name>
<dbReference type="InterPro" id="IPR036736">
    <property type="entry name" value="ACP-like_sf"/>
</dbReference>
<sequence>MADVDDPMGHIGLTYAQLDERARRLAVWLAGRFAPGERALLLFNAGVEFGVAFYGCLYAGLVAVPCPRPGRYRHERHRTAGIARDADVAVLLTDSATLDSVEKWTAEEGLSALPVGVTDTVEADPADWRRPALSTDSLALLQYTSGSTGSPKGVMVGHGNLLDNAESIRTTFGLDRQSRWGGWIPLYHDMGLIGHLITGTLCGSGFVQLDPTAFLRRPHHWLKVLDRFDVQATASPDFGYDQCTRRVTDEQLAELDLSRWRAAINGSEPVRSPTLDRFIERFGPAGFRPQSMLPTYGLAEATLLATGTHGRRPLAVPVDVPALEQGELRAAAPGVPARDLVGCGVSCGFDVLVVDPHTLEVRPDGRIGEIWLGGHTVAQGYWGNRQATEATFGAHTADGRGPYLRTGDLGGRLDGDLFVTGRHKDTMVVHGRNIHPQDVEHEVRDQHEELAGLHSVAFTVDGATGETVVLVQEIRGSYSPEQLGTIAEAATQTIAREFGVPVGGVVLVRPGAVLRTTSGKVRRSDMRRDYLDGRLEPLHTNEDPLLAGARQRRSELRDWLITRVATYLRRQPSDIDPARPLVEYGLDSVTTLAITTDVEDRYDLVVDPALAWTHPTADALTTALATLIEEKTRQ</sequence>
<dbReference type="GO" id="GO:0006633">
    <property type="term" value="P:fatty acid biosynthetic process"/>
    <property type="evidence" value="ECO:0007669"/>
    <property type="project" value="TreeGrafter"/>
</dbReference>
<protein>
    <submittedName>
        <fullName evidence="8">Acyl-CoA synthetase (AMP-forming)/AMP-acid ligase II/acyl carrier protein</fullName>
    </submittedName>
</protein>
<comment type="similarity">
    <text evidence="1">Belongs to the ATP-dependent AMP-binding enzyme family.</text>
</comment>
<keyword evidence="6" id="KW-0443">Lipid metabolism</keyword>
<keyword evidence="4 8" id="KW-0436">Ligase</keyword>
<dbReference type="InterPro" id="IPR020806">
    <property type="entry name" value="PKS_PP-bd"/>
</dbReference>
<gene>
    <name evidence="8" type="ORF">HNR67_004547</name>
</gene>
<dbReference type="InterPro" id="IPR025110">
    <property type="entry name" value="AMP-bd_C"/>
</dbReference>
<reference evidence="8 9" key="1">
    <citation type="submission" date="2020-08" db="EMBL/GenBank/DDBJ databases">
        <title>Sequencing the genomes of 1000 actinobacteria strains.</title>
        <authorList>
            <person name="Klenk H.-P."/>
        </authorList>
    </citation>
    <scope>NUCLEOTIDE SEQUENCE [LARGE SCALE GENOMIC DNA]</scope>
    <source>
        <strain evidence="8 9">DSM 44230</strain>
    </source>
</reference>
<keyword evidence="5" id="KW-0276">Fatty acid metabolism</keyword>
<dbReference type="AlphaFoldDB" id="A0A7W7FWZ9"/>
<dbReference type="SUPFAM" id="SSF47336">
    <property type="entry name" value="ACP-like"/>
    <property type="match status" value="1"/>
</dbReference>
<dbReference type="SMART" id="SM01294">
    <property type="entry name" value="PKS_PP_betabranch"/>
    <property type="match status" value="1"/>
</dbReference>
<evidence type="ECO:0000256" key="5">
    <source>
        <dbReference type="ARBA" id="ARBA00022832"/>
    </source>
</evidence>
<dbReference type="SUPFAM" id="SSF56801">
    <property type="entry name" value="Acetyl-CoA synthetase-like"/>
    <property type="match status" value="1"/>
</dbReference>
<dbReference type="Gene3D" id="1.10.1200.10">
    <property type="entry name" value="ACP-like"/>
    <property type="match status" value="1"/>
</dbReference>
<evidence type="ECO:0000259" key="7">
    <source>
        <dbReference type="PROSITE" id="PS50075"/>
    </source>
</evidence>
<accession>A0A7W7FWZ9</accession>
<dbReference type="Pfam" id="PF00550">
    <property type="entry name" value="PP-binding"/>
    <property type="match status" value="1"/>
</dbReference>
<evidence type="ECO:0000313" key="9">
    <source>
        <dbReference type="Proteomes" id="UP000533598"/>
    </source>
</evidence>
<dbReference type="Pfam" id="PF00501">
    <property type="entry name" value="AMP-binding"/>
    <property type="match status" value="1"/>
</dbReference>
<dbReference type="Proteomes" id="UP000533598">
    <property type="component" value="Unassembled WGS sequence"/>
</dbReference>
<dbReference type="Pfam" id="PF23024">
    <property type="entry name" value="AMP-dom_DIP2-like"/>
    <property type="match status" value="1"/>
</dbReference>